<dbReference type="PATRIC" id="fig|1515334.3.peg.4788"/>
<dbReference type="InterPro" id="IPR038561">
    <property type="entry name" value="SoxD_sf"/>
</dbReference>
<keyword evidence="2" id="KW-1185">Reference proteome</keyword>
<evidence type="ECO:0000313" key="2">
    <source>
        <dbReference type="Proteomes" id="UP000030960"/>
    </source>
</evidence>
<dbReference type="GO" id="GO:0046653">
    <property type="term" value="P:tetrahydrofolate metabolic process"/>
    <property type="evidence" value="ECO:0007669"/>
    <property type="project" value="InterPro"/>
</dbReference>
<dbReference type="GO" id="GO:0008115">
    <property type="term" value="F:sarcosine oxidase activity"/>
    <property type="evidence" value="ECO:0007669"/>
    <property type="project" value="InterPro"/>
</dbReference>
<accession>A0A0B3SJE9</accession>
<dbReference type="AlphaFoldDB" id="A0A0B3SJE9"/>
<dbReference type="InterPro" id="IPR006279">
    <property type="entry name" value="SoxD"/>
</dbReference>
<dbReference type="Gene3D" id="3.30.2270.10">
    <property type="entry name" value="Folate-binding superfamily"/>
    <property type="match status" value="1"/>
</dbReference>
<comment type="caution">
    <text evidence="1">The sequence shown here is derived from an EMBL/GenBank/DDBJ whole genome shotgun (WGS) entry which is preliminary data.</text>
</comment>
<dbReference type="Proteomes" id="UP000030960">
    <property type="component" value="Unassembled WGS sequence"/>
</dbReference>
<name>A0A0B3SJE9_9RHOB</name>
<protein>
    <submittedName>
        <fullName evidence="1">Sarcosine oxidase subunit delta</fullName>
    </submittedName>
</protein>
<dbReference type="STRING" id="561184.SAMN05216376_11935"/>
<dbReference type="OrthoDB" id="5420070at2"/>
<sequence>MQIFPCPFCGPRDETEFHFAAEAGKHRPEPAPEVTDTAWSDYLYGADAPKGRAREVWVHLTCGEFLLLTRDTVTREVLDATALPGRGEAAT</sequence>
<organism evidence="1 2">
    <name type="scientific">Mameliella alba</name>
    <dbReference type="NCBI Taxonomy" id="561184"/>
    <lineage>
        <taxon>Bacteria</taxon>
        <taxon>Pseudomonadati</taxon>
        <taxon>Pseudomonadota</taxon>
        <taxon>Alphaproteobacteria</taxon>
        <taxon>Rhodobacterales</taxon>
        <taxon>Roseobacteraceae</taxon>
        <taxon>Mameliella</taxon>
    </lineage>
</organism>
<dbReference type="Pfam" id="PF04267">
    <property type="entry name" value="SoxD"/>
    <property type="match status" value="1"/>
</dbReference>
<reference evidence="1 2" key="1">
    <citation type="submission" date="2014-10" db="EMBL/GenBank/DDBJ databases">
        <title>Genome sequence of Ponticoccus sp. strain UMTAT08 isolated from clonal culture of toxic dinoflagellate Alexandrium tamiyavanichii.</title>
        <authorList>
            <person name="Gan H.Y."/>
            <person name="Muhd D.-D."/>
            <person name="Mohd Noor M.E."/>
            <person name="Yeong Y.S."/>
            <person name="Usup G."/>
        </authorList>
    </citation>
    <scope>NUCLEOTIDE SEQUENCE [LARGE SCALE GENOMIC DNA]</scope>
    <source>
        <strain evidence="1 2">UMTAT08</strain>
    </source>
</reference>
<dbReference type="EMBL" id="JSUQ01000023">
    <property type="protein sequence ID" value="KHQ50689.1"/>
    <property type="molecule type" value="Genomic_DNA"/>
</dbReference>
<gene>
    <name evidence="1" type="ORF">OA50_04758</name>
</gene>
<evidence type="ECO:0000313" key="1">
    <source>
        <dbReference type="EMBL" id="KHQ50689.1"/>
    </source>
</evidence>
<dbReference type="RefSeq" id="WP_043145737.1">
    <property type="nucleotide sequence ID" value="NZ_JSUQ01000023.1"/>
</dbReference>
<proteinExistence type="predicted"/>